<reference evidence="2 3" key="1">
    <citation type="submission" date="2019-03" db="EMBL/GenBank/DDBJ databases">
        <title>Single cell metagenomics reveals metabolic interactions within the superorganism composed of flagellate Streblomastix strix and complex community of Bacteroidetes bacteria on its surface.</title>
        <authorList>
            <person name="Treitli S.C."/>
            <person name="Kolisko M."/>
            <person name="Husnik F."/>
            <person name="Keeling P."/>
            <person name="Hampl V."/>
        </authorList>
    </citation>
    <scope>NUCLEOTIDE SEQUENCE [LARGE SCALE GENOMIC DNA]</scope>
    <source>
        <strain evidence="2">ST1C</strain>
    </source>
</reference>
<feature type="region of interest" description="Disordered" evidence="1">
    <location>
        <begin position="356"/>
        <end position="386"/>
    </location>
</feature>
<dbReference type="Proteomes" id="UP000324800">
    <property type="component" value="Unassembled WGS sequence"/>
</dbReference>
<evidence type="ECO:0000256" key="1">
    <source>
        <dbReference type="SAM" id="MobiDB-lite"/>
    </source>
</evidence>
<feature type="region of interest" description="Disordered" evidence="1">
    <location>
        <begin position="321"/>
        <end position="344"/>
    </location>
</feature>
<sequence>RRNLDLEVLQRMKSSDRVLRVRHFRVRKKADWAEKEQNGAQNRMEKNELQEDDDAVRNSAIQTQVQYKVGARLLNFMPQWRSIGQSDRILRGIALTWKNQDIAHNLEVLKHKTVFKGDQEAHSNLSKIIYAGINIRDPKEKRRLVQDPGLSNSQQRVANRVFQVGGDYNHLGNNNAQQLSHDNRPASSLPSHYSRKRDANGSMLQLQWSLLQLQRNAVWSFNAPLEPLLNVSNQYTRRQEAMQLENLRLRRRYSDPELRSHSITTRNITSNEDSSRVLLDDRNGQEPDQCHANSRVLVLAVEHQNNGNVNDTIPKKRSAEIAKTSDGACQEKETRKNKGLSIGNWRDPIFNSTIQMRRASHQVAQKAERQRSSQQMLEKEDSTQQQ</sequence>
<comment type="caution">
    <text evidence="2">The sequence shown here is derived from an EMBL/GenBank/DDBJ whole genome shotgun (WGS) entry which is preliminary data.</text>
</comment>
<name>A0A5J4UV40_9EUKA</name>
<feature type="non-terminal residue" evidence="2">
    <location>
        <position position="1"/>
    </location>
</feature>
<gene>
    <name evidence="2" type="ORF">EZS28_030174</name>
</gene>
<proteinExistence type="predicted"/>
<organism evidence="2 3">
    <name type="scientific">Streblomastix strix</name>
    <dbReference type="NCBI Taxonomy" id="222440"/>
    <lineage>
        <taxon>Eukaryota</taxon>
        <taxon>Metamonada</taxon>
        <taxon>Preaxostyla</taxon>
        <taxon>Oxymonadida</taxon>
        <taxon>Streblomastigidae</taxon>
        <taxon>Streblomastix</taxon>
    </lineage>
</organism>
<dbReference type="AlphaFoldDB" id="A0A5J4UV40"/>
<evidence type="ECO:0000313" key="2">
    <source>
        <dbReference type="EMBL" id="KAA6374298.1"/>
    </source>
</evidence>
<evidence type="ECO:0000313" key="3">
    <source>
        <dbReference type="Proteomes" id="UP000324800"/>
    </source>
</evidence>
<protein>
    <submittedName>
        <fullName evidence="2">Uncharacterized protein</fullName>
    </submittedName>
</protein>
<accession>A0A5J4UV40</accession>
<dbReference type="EMBL" id="SNRW01012082">
    <property type="protein sequence ID" value="KAA6374298.1"/>
    <property type="molecule type" value="Genomic_DNA"/>
</dbReference>
<feature type="region of interest" description="Disordered" evidence="1">
    <location>
        <begin position="31"/>
        <end position="53"/>
    </location>
</feature>
<feature type="compositionally biased region" description="Basic and acidic residues" evidence="1">
    <location>
        <begin position="31"/>
        <end position="49"/>
    </location>
</feature>
<feature type="region of interest" description="Disordered" evidence="1">
    <location>
        <begin position="172"/>
        <end position="196"/>
    </location>
</feature>
<feature type="compositionally biased region" description="Basic and acidic residues" evidence="1">
    <location>
        <begin position="366"/>
        <end position="386"/>
    </location>
</feature>
<feature type="compositionally biased region" description="Polar residues" evidence="1">
    <location>
        <begin position="172"/>
        <end position="191"/>
    </location>
</feature>